<accession>A0A926E865</accession>
<reference evidence="1" key="1">
    <citation type="submission" date="2020-08" db="EMBL/GenBank/DDBJ databases">
        <title>Genome public.</title>
        <authorList>
            <person name="Liu C."/>
            <person name="Sun Q."/>
        </authorList>
    </citation>
    <scope>NUCLEOTIDE SEQUENCE</scope>
    <source>
        <strain evidence="1">NSJ-24</strain>
    </source>
</reference>
<sequence length="414" mass="47286">MATVRPFKAIRPAKKYADKVVSLPYDVMNRKEAAEMAEGNPYSFLHICRSEIDLPGEEDPYDIAVYEKAKENIEKNLNEGIFVTEERPALYVYREVMDGRVQTGIVGCVAVDEYQNNTIKKHEFTRVEKEQDRINHFDICDADTEPVFLTYRDDKRIRTIVEGVVSGSDPVYDLTASDGVRHTLWIVEDENVIENITSLFKEIPALYIADGHHRSASACKVGLKRREENPGYTGDEEFNFFMAAIFPDNDLKIFDYNRVIKDLNGLSSDEFLERIKDAGFHIEDKGHSIYHPEAKHVFSMYLEGKWYKLTADSSIIPDHVIDSLDVAIIQNNIFGPILGIKDPRTDKRIDFVGGIRGLEELEKRAESDMKIGFAVYPVDVSDLLKVSDNDMVMPPKSTWFEPKLASGLFMHRLK</sequence>
<dbReference type="RefSeq" id="WP_187524815.1">
    <property type="nucleotide sequence ID" value="NZ_JACRTA010000001.1"/>
</dbReference>
<dbReference type="PANTHER" id="PTHR36454:SF1">
    <property type="entry name" value="DUF1015 DOMAIN-CONTAINING PROTEIN"/>
    <property type="match status" value="1"/>
</dbReference>
<organism evidence="1 2">
    <name type="scientific">Lentihominibacter hominis</name>
    <dbReference type="NCBI Taxonomy" id="2763645"/>
    <lineage>
        <taxon>Bacteria</taxon>
        <taxon>Bacillati</taxon>
        <taxon>Bacillota</taxon>
        <taxon>Clostridia</taxon>
        <taxon>Peptostreptococcales</taxon>
        <taxon>Anaerovoracaceae</taxon>
        <taxon>Lentihominibacter</taxon>
    </lineage>
</organism>
<evidence type="ECO:0000313" key="2">
    <source>
        <dbReference type="Proteomes" id="UP000610862"/>
    </source>
</evidence>
<dbReference type="Pfam" id="PF06245">
    <property type="entry name" value="DUF1015"/>
    <property type="match status" value="1"/>
</dbReference>
<dbReference type="PIRSF" id="PIRSF033563">
    <property type="entry name" value="UCP033563"/>
    <property type="match status" value="1"/>
</dbReference>
<dbReference type="Proteomes" id="UP000610862">
    <property type="component" value="Unassembled WGS sequence"/>
</dbReference>
<protein>
    <submittedName>
        <fullName evidence="1">DUF1015 domain-containing protein</fullName>
    </submittedName>
</protein>
<comment type="caution">
    <text evidence="1">The sequence shown here is derived from an EMBL/GenBank/DDBJ whole genome shotgun (WGS) entry which is preliminary data.</text>
</comment>
<dbReference type="AlphaFoldDB" id="A0A926E865"/>
<name>A0A926E865_9FIRM</name>
<dbReference type="InterPro" id="IPR008323">
    <property type="entry name" value="UCP033563"/>
</dbReference>
<evidence type="ECO:0000313" key="1">
    <source>
        <dbReference type="EMBL" id="MBC8567396.1"/>
    </source>
</evidence>
<proteinExistence type="predicted"/>
<keyword evidence="2" id="KW-1185">Reference proteome</keyword>
<dbReference type="PANTHER" id="PTHR36454">
    <property type="entry name" value="LMO2823 PROTEIN"/>
    <property type="match status" value="1"/>
</dbReference>
<dbReference type="EMBL" id="JACRTA010000001">
    <property type="protein sequence ID" value="MBC8567396.1"/>
    <property type="molecule type" value="Genomic_DNA"/>
</dbReference>
<gene>
    <name evidence="1" type="ORF">H8692_01310</name>
</gene>